<proteinExistence type="inferred from homology"/>
<dbReference type="Gene3D" id="3.40.850.10">
    <property type="entry name" value="Kinesin motor domain"/>
    <property type="match status" value="1"/>
</dbReference>
<dbReference type="SUPFAM" id="SSF52540">
    <property type="entry name" value="P-loop containing nucleoside triphosphate hydrolases"/>
    <property type="match status" value="1"/>
</dbReference>
<evidence type="ECO:0000313" key="7">
    <source>
        <dbReference type="EMBL" id="KAL3269513.1"/>
    </source>
</evidence>
<dbReference type="GO" id="GO:0005524">
    <property type="term" value="F:ATP binding"/>
    <property type="evidence" value="ECO:0007669"/>
    <property type="project" value="UniProtKB-UniRule"/>
</dbReference>
<evidence type="ECO:0000256" key="3">
    <source>
        <dbReference type="ARBA" id="ARBA00022840"/>
    </source>
</evidence>
<protein>
    <recommendedName>
        <fullName evidence="6">Kinesin motor domain-containing protein</fullName>
    </recommendedName>
</protein>
<dbReference type="PANTHER" id="PTHR24115">
    <property type="entry name" value="KINESIN-RELATED"/>
    <property type="match status" value="1"/>
</dbReference>
<dbReference type="InterPro" id="IPR036961">
    <property type="entry name" value="Kinesin_motor_dom_sf"/>
</dbReference>
<dbReference type="InterPro" id="IPR001752">
    <property type="entry name" value="Kinesin_motor_dom"/>
</dbReference>
<gene>
    <name evidence="7" type="ORF">HHI36_008579</name>
</gene>
<evidence type="ECO:0000313" key="8">
    <source>
        <dbReference type="Proteomes" id="UP001516400"/>
    </source>
</evidence>
<dbReference type="GO" id="GO:0003774">
    <property type="term" value="F:cytoskeletal motor activity"/>
    <property type="evidence" value="ECO:0007669"/>
    <property type="project" value="UniProtKB-UniRule"/>
</dbReference>
<comment type="similarity">
    <text evidence="5">Belongs to the TRAFAC class myosin-kinesin ATPase superfamily. Kinesin family.</text>
</comment>
<feature type="binding site" evidence="5">
    <location>
        <begin position="96"/>
        <end position="103"/>
    </location>
    <ligand>
        <name>ATP</name>
        <dbReference type="ChEBI" id="CHEBI:30616"/>
    </ligand>
</feature>
<evidence type="ECO:0000256" key="1">
    <source>
        <dbReference type="ARBA" id="ARBA00004245"/>
    </source>
</evidence>
<dbReference type="InterPro" id="IPR027640">
    <property type="entry name" value="Kinesin-like_fam"/>
</dbReference>
<dbReference type="PRINTS" id="PR00380">
    <property type="entry name" value="KINESINHEAVY"/>
</dbReference>
<evidence type="ECO:0000256" key="4">
    <source>
        <dbReference type="ARBA" id="ARBA00023212"/>
    </source>
</evidence>
<organism evidence="7 8">
    <name type="scientific">Cryptolaemus montrouzieri</name>
    <dbReference type="NCBI Taxonomy" id="559131"/>
    <lineage>
        <taxon>Eukaryota</taxon>
        <taxon>Metazoa</taxon>
        <taxon>Ecdysozoa</taxon>
        <taxon>Arthropoda</taxon>
        <taxon>Hexapoda</taxon>
        <taxon>Insecta</taxon>
        <taxon>Pterygota</taxon>
        <taxon>Neoptera</taxon>
        <taxon>Endopterygota</taxon>
        <taxon>Coleoptera</taxon>
        <taxon>Polyphaga</taxon>
        <taxon>Cucujiformia</taxon>
        <taxon>Coccinelloidea</taxon>
        <taxon>Coccinellidae</taxon>
        <taxon>Scymninae</taxon>
        <taxon>Scymnini</taxon>
        <taxon>Cryptolaemus</taxon>
    </lineage>
</organism>
<reference evidence="7 8" key="1">
    <citation type="journal article" date="2021" name="BMC Biol.">
        <title>Horizontally acquired antibacterial genes associated with adaptive radiation of ladybird beetles.</title>
        <authorList>
            <person name="Li H.S."/>
            <person name="Tang X.F."/>
            <person name="Huang Y.H."/>
            <person name="Xu Z.Y."/>
            <person name="Chen M.L."/>
            <person name="Du X.Y."/>
            <person name="Qiu B.Y."/>
            <person name="Chen P.T."/>
            <person name="Zhang W."/>
            <person name="Slipinski A."/>
            <person name="Escalona H.E."/>
            <person name="Waterhouse R.M."/>
            <person name="Zwick A."/>
            <person name="Pang H."/>
        </authorList>
    </citation>
    <scope>NUCLEOTIDE SEQUENCE [LARGE SCALE GENOMIC DNA]</scope>
    <source>
        <strain evidence="7">SYSU2018</strain>
    </source>
</reference>
<sequence length="371" mass="42615">MTKFKKVLGDAKVFYRILPSENPDWENMRISQDKKAIQIHYVGPRIEKKSGQRLFKQFETDGILVNISQNDVYTTVMDGVLESVFQGQNAIIVSFGQTGSGKSLTVGGLHFFYQDRGLIPRSIENIFRLKEQLPKHLEMEIEISYIEIMSMAQAHDLLKPYPAHLNKNNIKRTLKKLKVCKDLEALQIVFMAEGRKEYTCDTNYPSHVGSSIFTFHFTLRNMDFSDSYRVDSKLHIIDLAGNDCFGDKSSRFKDSWQVGVANRTKSYIEHFMLLLCGNDLELQRVQERTNIISEYLSNTFSRHSLLRFIGHLKSEKNIDPHLSISMLRFGQMVKNLKPEGTTVSIKPNELKIADTLQVLPVSFILFIVAHN</sequence>
<dbReference type="GO" id="GO:0015630">
    <property type="term" value="C:microtubule cytoskeleton"/>
    <property type="evidence" value="ECO:0007669"/>
    <property type="project" value="UniProtKB-ARBA"/>
</dbReference>
<dbReference type="PROSITE" id="PS50067">
    <property type="entry name" value="KINESIN_MOTOR_2"/>
    <property type="match status" value="1"/>
</dbReference>
<evidence type="ECO:0000256" key="2">
    <source>
        <dbReference type="ARBA" id="ARBA00022741"/>
    </source>
</evidence>
<dbReference type="AlphaFoldDB" id="A0ABD2MT30"/>
<keyword evidence="5" id="KW-0505">Motor protein</keyword>
<keyword evidence="3 5" id="KW-0067">ATP-binding</keyword>
<evidence type="ECO:0000259" key="6">
    <source>
        <dbReference type="PROSITE" id="PS50067"/>
    </source>
</evidence>
<keyword evidence="4" id="KW-0963">Cytoplasm</keyword>
<dbReference type="Pfam" id="PF00225">
    <property type="entry name" value="Kinesin"/>
    <property type="match status" value="1"/>
</dbReference>
<comment type="caution">
    <text evidence="7">The sequence shown here is derived from an EMBL/GenBank/DDBJ whole genome shotgun (WGS) entry which is preliminary data.</text>
</comment>
<keyword evidence="2 5" id="KW-0547">Nucleotide-binding</keyword>
<name>A0ABD2MT30_9CUCU</name>
<feature type="domain" description="Kinesin motor" evidence="6">
    <location>
        <begin position="10"/>
        <end position="241"/>
    </location>
</feature>
<evidence type="ECO:0000256" key="5">
    <source>
        <dbReference type="PROSITE-ProRule" id="PRU00283"/>
    </source>
</evidence>
<dbReference type="InterPro" id="IPR027417">
    <property type="entry name" value="P-loop_NTPase"/>
</dbReference>
<keyword evidence="8" id="KW-1185">Reference proteome</keyword>
<keyword evidence="4" id="KW-0206">Cytoskeleton</keyword>
<accession>A0ABD2MT30</accession>
<dbReference type="EMBL" id="JABFTP020000021">
    <property type="protein sequence ID" value="KAL3269513.1"/>
    <property type="molecule type" value="Genomic_DNA"/>
</dbReference>
<dbReference type="Proteomes" id="UP001516400">
    <property type="component" value="Unassembled WGS sequence"/>
</dbReference>
<dbReference type="SMART" id="SM00129">
    <property type="entry name" value="KISc"/>
    <property type="match status" value="1"/>
</dbReference>
<comment type="subcellular location">
    <subcellularLocation>
        <location evidence="1">Cytoplasm</location>
        <location evidence="1">Cytoskeleton</location>
    </subcellularLocation>
</comment>